<gene>
    <name evidence="1" type="ORF">IDM40_11180</name>
</gene>
<dbReference type="InterPro" id="IPR016024">
    <property type="entry name" value="ARM-type_fold"/>
</dbReference>
<dbReference type="SUPFAM" id="SSF48371">
    <property type="entry name" value="ARM repeat"/>
    <property type="match status" value="1"/>
</dbReference>
<dbReference type="EMBL" id="JADBGI010000008">
    <property type="protein sequence ID" value="MBE2999263.1"/>
    <property type="molecule type" value="Genomic_DNA"/>
</dbReference>
<name>A0ABR9P5Y8_9ACTN</name>
<protein>
    <submittedName>
        <fullName evidence="1">DNA alkylation repair protein</fullName>
    </submittedName>
</protein>
<dbReference type="Proteomes" id="UP000806528">
    <property type="component" value="Unassembled WGS sequence"/>
</dbReference>
<sequence>MAEDTSFKRHFDGASARRLGERIRVIHPAFDVDGYAAEVASRVGPLELKDRVLVMAEGLRGRLPESYAEAVGILVESLHLRLGDDEDTFHDRYLLMPVARFVEEYGTDHPQASFPALVGITKRHTSEFAVRPFVRRHPEATMALMRASALDADEHVRRFASEGIRPRLPWASHLAEFIADPAPVLEVLEPLRSDPSAYVRTSVANNLNDIARDHPGLVLDVAERWTRESPTPETARIVKHALRTLVKKGDPRALALLGATGGEHVVAQGLAVSPHVLDLGGTLTLEVELTNTDTRAHTVVVDHVVHHVRANGARSPKVFKWTRVELPAGQSRTLRKRHAIRPITTRTYHPGEHLVEVQVNGVIKASGGFELRV</sequence>
<dbReference type="Gene3D" id="1.25.40.290">
    <property type="entry name" value="ARM repeat domains"/>
    <property type="match status" value="1"/>
</dbReference>
<reference evidence="1 2" key="1">
    <citation type="submission" date="2020-09" db="EMBL/GenBank/DDBJ databases">
        <title>Diversity and distribution of actinomycetes associated with coral in the coast of Hainan.</title>
        <authorList>
            <person name="Li F."/>
        </authorList>
    </citation>
    <scope>NUCLEOTIDE SEQUENCE [LARGE SCALE GENOMIC DNA]</scope>
    <source>
        <strain evidence="1 2">HNM0947</strain>
    </source>
</reference>
<dbReference type="RefSeq" id="WP_193121888.1">
    <property type="nucleotide sequence ID" value="NZ_JADBGI010000008.1"/>
</dbReference>
<proteinExistence type="predicted"/>
<evidence type="ECO:0000313" key="1">
    <source>
        <dbReference type="EMBL" id="MBE2999263.1"/>
    </source>
</evidence>
<keyword evidence="2" id="KW-1185">Reference proteome</keyword>
<evidence type="ECO:0000313" key="2">
    <source>
        <dbReference type="Proteomes" id="UP000806528"/>
    </source>
</evidence>
<accession>A0ABR9P5Y8</accession>
<organism evidence="1 2">
    <name type="scientific">Nocardiopsis coralli</name>
    <dbReference type="NCBI Taxonomy" id="2772213"/>
    <lineage>
        <taxon>Bacteria</taxon>
        <taxon>Bacillati</taxon>
        <taxon>Actinomycetota</taxon>
        <taxon>Actinomycetes</taxon>
        <taxon>Streptosporangiales</taxon>
        <taxon>Nocardiopsidaceae</taxon>
        <taxon>Nocardiopsis</taxon>
    </lineage>
</organism>
<comment type="caution">
    <text evidence="1">The sequence shown here is derived from an EMBL/GenBank/DDBJ whole genome shotgun (WGS) entry which is preliminary data.</text>
</comment>